<comment type="caution">
    <text evidence="1">The sequence shown here is derived from an EMBL/GenBank/DDBJ whole genome shotgun (WGS) entry which is preliminary data.</text>
</comment>
<protein>
    <submittedName>
        <fullName evidence="1">Uncharacterized protein</fullName>
    </submittedName>
</protein>
<dbReference type="Proteomes" id="UP000290433">
    <property type="component" value="Unassembled WGS sequence"/>
</dbReference>
<accession>A0A444VUW3</accession>
<dbReference type="AlphaFoldDB" id="A0A444VUW3"/>
<evidence type="ECO:0000313" key="2">
    <source>
        <dbReference type="Proteomes" id="UP000290433"/>
    </source>
</evidence>
<proteinExistence type="predicted"/>
<reference evidence="1 2" key="1">
    <citation type="submission" date="2014-12" db="EMBL/GenBank/DDBJ databases">
        <title>Genome sequence of Flavobacterium anhuiense RCM74.</title>
        <authorList>
            <person name="Kim J.F."/>
            <person name="Song J.Y."/>
            <person name="Kwak M.-J."/>
            <person name="Lee S.-W."/>
        </authorList>
    </citation>
    <scope>NUCLEOTIDE SEQUENCE [LARGE SCALE GENOMIC DNA]</scope>
    <source>
        <strain evidence="1 2">RCM74</strain>
    </source>
</reference>
<evidence type="ECO:0000313" key="1">
    <source>
        <dbReference type="EMBL" id="RYJ37116.1"/>
    </source>
</evidence>
<dbReference type="EMBL" id="JUIV01000019">
    <property type="protein sequence ID" value="RYJ37116.1"/>
    <property type="molecule type" value="Genomic_DNA"/>
</dbReference>
<name>A0A444VUW3_9FLAO</name>
<sequence>MICFWVNGFTQIFQILADLFDFYAREICLNLPKSFLNLRETKLLH</sequence>
<organism evidence="1 2">
    <name type="scientific">Flavobacterium anhuiense</name>
    <dbReference type="NCBI Taxonomy" id="459526"/>
    <lineage>
        <taxon>Bacteria</taxon>
        <taxon>Pseudomonadati</taxon>
        <taxon>Bacteroidota</taxon>
        <taxon>Flavobacteriia</taxon>
        <taxon>Flavobacteriales</taxon>
        <taxon>Flavobacteriaceae</taxon>
        <taxon>Flavobacterium</taxon>
    </lineage>
</organism>
<gene>
    <name evidence="1" type="ORF">NU08_3870</name>
</gene>